<organism evidence="2 3">
    <name type="scientific">Polaribacter batillariae</name>
    <dbReference type="NCBI Taxonomy" id="2808900"/>
    <lineage>
        <taxon>Bacteria</taxon>
        <taxon>Pseudomonadati</taxon>
        <taxon>Bacteroidota</taxon>
        <taxon>Flavobacteriia</taxon>
        <taxon>Flavobacteriales</taxon>
        <taxon>Flavobacteriaceae</taxon>
    </lineage>
</organism>
<dbReference type="EMBL" id="CP071795">
    <property type="protein sequence ID" value="QTD38397.1"/>
    <property type="molecule type" value="Genomic_DNA"/>
</dbReference>
<evidence type="ECO:0000313" key="3">
    <source>
        <dbReference type="Proteomes" id="UP000663935"/>
    </source>
</evidence>
<name>A0ABX7SWY3_9FLAO</name>
<proteinExistence type="predicted"/>
<dbReference type="InterPro" id="IPR025921">
    <property type="entry name" value="HmuY"/>
</dbReference>
<reference evidence="2 3" key="1">
    <citation type="submission" date="2021-03" db="EMBL/GenBank/DDBJ databases">
        <title>Complete genome of Polaribacter_sp.G4M1.</title>
        <authorList>
            <person name="Jeong S.W."/>
            <person name="Bae J.W."/>
        </authorList>
    </citation>
    <scope>NUCLEOTIDE SEQUENCE [LARGE SCALE GENOMIC DNA]</scope>
    <source>
        <strain evidence="2 3">G4M1</strain>
    </source>
</reference>
<sequence>MRNLKSILAIAFVAILVSSCSKNEELSLEPVVSKKATNIHAPATSDRSVNPPVESGEFTKFSFKTGKVVTDNSWDIAFRATKIIVNGGTKIGLADEPERTENAALALETGTFASILEAPAEANFKQDTSETYALPTGSNNGWYSYSGPPLHEINPIAGKVIIIKTNDGHYAKMEILSYYKDNDSSNPKNARYYTFNYVYNPNKGDKSLE</sequence>
<feature type="signal peptide" evidence="1">
    <location>
        <begin position="1"/>
        <end position="23"/>
    </location>
</feature>
<feature type="chain" id="PRO_5046012716" evidence="1">
    <location>
        <begin position="24"/>
        <end position="209"/>
    </location>
</feature>
<evidence type="ECO:0000313" key="2">
    <source>
        <dbReference type="EMBL" id="QTD38397.1"/>
    </source>
</evidence>
<protein>
    <submittedName>
        <fullName evidence="2">HmuY family protein</fullName>
    </submittedName>
</protein>
<dbReference type="Proteomes" id="UP000663935">
    <property type="component" value="Chromosome"/>
</dbReference>
<evidence type="ECO:0000256" key="1">
    <source>
        <dbReference type="SAM" id="SignalP"/>
    </source>
</evidence>
<gene>
    <name evidence="2" type="ORF">JL193_03620</name>
</gene>
<accession>A0ABX7SWY3</accession>
<keyword evidence="1" id="KW-0732">Signal</keyword>
<dbReference type="Pfam" id="PF14064">
    <property type="entry name" value="HmuY"/>
    <property type="match status" value="1"/>
</dbReference>
<dbReference type="PROSITE" id="PS51257">
    <property type="entry name" value="PROKAR_LIPOPROTEIN"/>
    <property type="match status" value="1"/>
</dbReference>
<keyword evidence="3" id="KW-1185">Reference proteome</keyword>
<dbReference type="RefSeq" id="WP_207972528.1">
    <property type="nucleotide sequence ID" value="NZ_CP071795.1"/>
</dbReference>
<dbReference type="CDD" id="cd12105">
    <property type="entry name" value="HmuY"/>
    <property type="match status" value="1"/>
</dbReference>